<dbReference type="CDD" id="cd10567">
    <property type="entry name" value="SWIB-MDM2_like"/>
    <property type="match status" value="1"/>
</dbReference>
<dbReference type="InterPro" id="IPR003121">
    <property type="entry name" value="SWIB_MDM2_domain"/>
</dbReference>
<dbReference type="Gene3D" id="1.10.245.10">
    <property type="entry name" value="SWIB/MDM2 domain"/>
    <property type="match status" value="1"/>
</dbReference>
<dbReference type="Pfam" id="PF02201">
    <property type="entry name" value="SWIB"/>
    <property type="match status" value="1"/>
</dbReference>
<evidence type="ECO:0000313" key="3">
    <source>
        <dbReference type="EMBL" id="QHU14409.1"/>
    </source>
</evidence>
<feature type="domain" description="DM2" evidence="2">
    <location>
        <begin position="81"/>
        <end position="170"/>
    </location>
</feature>
<dbReference type="PANTHER" id="PTHR13844">
    <property type="entry name" value="SWI/SNF-RELATED MATRIX-ASSOCIATED ACTIN-DEPENDENT REGULATOR OF CHROMATIN SUBFAMILY D"/>
    <property type="match status" value="1"/>
</dbReference>
<dbReference type="AlphaFoldDB" id="A0A6C0K9Q2"/>
<feature type="region of interest" description="Disordered" evidence="1">
    <location>
        <begin position="173"/>
        <end position="198"/>
    </location>
</feature>
<reference evidence="3" key="1">
    <citation type="journal article" date="2020" name="Nature">
        <title>Giant virus diversity and host interactions through global metagenomics.</title>
        <authorList>
            <person name="Schulz F."/>
            <person name="Roux S."/>
            <person name="Paez-Espino D."/>
            <person name="Jungbluth S."/>
            <person name="Walsh D.A."/>
            <person name="Denef V.J."/>
            <person name="McMahon K.D."/>
            <person name="Konstantinidis K.T."/>
            <person name="Eloe-Fadrosh E.A."/>
            <person name="Kyrpides N.C."/>
            <person name="Woyke T."/>
        </authorList>
    </citation>
    <scope>NUCLEOTIDE SEQUENCE</scope>
    <source>
        <strain evidence="3">GVMAG-S-1102113-118</strain>
    </source>
</reference>
<organism evidence="3">
    <name type="scientific">viral metagenome</name>
    <dbReference type="NCBI Taxonomy" id="1070528"/>
    <lineage>
        <taxon>unclassified sequences</taxon>
        <taxon>metagenomes</taxon>
        <taxon>organismal metagenomes</taxon>
    </lineage>
</organism>
<dbReference type="PROSITE" id="PS51925">
    <property type="entry name" value="SWIB_MDM2"/>
    <property type="match status" value="1"/>
</dbReference>
<evidence type="ECO:0000256" key="1">
    <source>
        <dbReference type="SAM" id="MobiDB-lite"/>
    </source>
</evidence>
<proteinExistence type="predicted"/>
<protein>
    <recommendedName>
        <fullName evidence="2">DM2 domain-containing protein</fullName>
    </recommendedName>
</protein>
<sequence>MSSTTDNTPIDSGADVVDAPASFDSRLDALISSLGTFVTDIKGLQKEAKEMKKDHTKEVKMLMKNSKKKTPMTEEQKKNSSFAKPLVLSSDLKTFLGLDPDSMHSRTDITKLMNLYIRENELLNPSNKREINVWGTTSAGKALNTLLGPNTGDVVTWFNLQKYLQKHYPKQVVTAAPPPPPPAATTPAEPQVSKPVVKRAKTARVRAAGIKA</sequence>
<accession>A0A6C0K9Q2</accession>
<evidence type="ECO:0000259" key="2">
    <source>
        <dbReference type="PROSITE" id="PS51925"/>
    </source>
</evidence>
<dbReference type="SUPFAM" id="SSF47592">
    <property type="entry name" value="SWIB/MDM2 domain"/>
    <property type="match status" value="1"/>
</dbReference>
<name>A0A6C0K9Q2_9ZZZZ</name>
<dbReference type="EMBL" id="MN740840">
    <property type="protein sequence ID" value="QHU14409.1"/>
    <property type="molecule type" value="Genomic_DNA"/>
</dbReference>
<dbReference type="InterPro" id="IPR036885">
    <property type="entry name" value="SWIB_MDM2_dom_sf"/>
</dbReference>